<gene>
    <name evidence="1" type="ORF">GALL_295550</name>
</gene>
<dbReference type="AlphaFoldDB" id="A0A1J5QYA3"/>
<accession>A0A1J5QYA3</accession>
<evidence type="ECO:0000313" key="1">
    <source>
        <dbReference type="EMBL" id="OIQ88576.1"/>
    </source>
</evidence>
<comment type="caution">
    <text evidence="1">The sequence shown here is derived from an EMBL/GenBank/DDBJ whole genome shotgun (WGS) entry which is preliminary data.</text>
</comment>
<protein>
    <submittedName>
        <fullName evidence="1">Uncharacterized protein</fullName>
    </submittedName>
</protein>
<reference evidence="1" key="1">
    <citation type="submission" date="2016-10" db="EMBL/GenBank/DDBJ databases">
        <title>Sequence of Gallionella enrichment culture.</title>
        <authorList>
            <person name="Poehlein A."/>
            <person name="Muehling M."/>
            <person name="Daniel R."/>
        </authorList>
    </citation>
    <scope>NUCLEOTIDE SEQUENCE</scope>
</reference>
<organism evidence="1">
    <name type="scientific">mine drainage metagenome</name>
    <dbReference type="NCBI Taxonomy" id="410659"/>
    <lineage>
        <taxon>unclassified sequences</taxon>
        <taxon>metagenomes</taxon>
        <taxon>ecological metagenomes</taxon>
    </lineage>
</organism>
<proteinExistence type="predicted"/>
<name>A0A1J5QYA3_9ZZZZ</name>
<dbReference type="EMBL" id="MLJW01000367">
    <property type="protein sequence ID" value="OIQ88576.1"/>
    <property type="molecule type" value="Genomic_DNA"/>
</dbReference>
<sequence length="35" mass="3965">MVRQVHRHGAVVAATRLRNGEFAVTENSRAWHGFC</sequence>